<gene>
    <name evidence="1" type="ORF">TNIN_383011</name>
</gene>
<accession>A0A8X7CK79</accession>
<evidence type="ECO:0000313" key="1">
    <source>
        <dbReference type="EMBL" id="GFY67132.1"/>
    </source>
</evidence>
<comment type="caution">
    <text evidence="1">The sequence shown here is derived from an EMBL/GenBank/DDBJ whole genome shotgun (WGS) entry which is preliminary data.</text>
</comment>
<proteinExistence type="predicted"/>
<dbReference type="Proteomes" id="UP000886998">
    <property type="component" value="Unassembled WGS sequence"/>
</dbReference>
<keyword evidence="2" id="KW-1185">Reference proteome</keyword>
<name>A0A8X7CK79_9ARAC</name>
<dbReference type="EMBL" id="BMAV01016410">
    <property type="protein sequence ID" value="GFY67132.1"/>
    <property type="molecule type" value="Genomic_DNA"/>
</dbReference>
<sequence length="69" mass="8018">MRLKMALPIVVTLMRSRDCNRFEYEWLLTALLTLNNGHRKETNERDCDMVDGMECVVEKSHEETDGSGE</sequence>
<evidence type="ECO:0000313" key="2">
    <source>
        <dbReference type="Proteomes" id="UP000886998"/>
    </source>
</evidence>
<reference evidence="1" key="1">
    <citation type="submission" date="2020-08" db="EMBL/GenBank/DDBJ databases">
        <title>Multicomponent nature underlies the extraordinary mechanical properties of spider dragline silk.</title>
        <authorList>
            <person name="Kono N."/>
            <person name="Nakamura H."/>
            <person name="Mori M."/>
            <person name="Yoshida Y."/>
            <person name="Ohtoshi R."/>
            <person name="Malay A.D."/>
            <person name="Moran D.A.P."/>
            <person name="Tomita M."/>
            <person name="Numata K."/>
            <person name="Arakawa K."/>
        </authorList>
    </citation>
    <scope>NUCLEOTIDE SEQUENCE</scope>
</reference>
<organism evidence="1 2">
    <name type="scientific">Trichonephila inaurata madagascariensis</name>
    <dbReference type="NCBI Taxonomy" id="2747483"/>
    <lineage>
        <taxon>Eukaryota</taxon>
        <taxon>Metazoa</taxon>
        <taxon>Ecdysozoa</taxon>
        <taxon>Arthropoda</taxon>
        <taxon>Chelicerata</taxon>
        <taxon>Arachnida</taxon>
        <taxon>Araneae</taxon>
        <taxon>Araneomorphae</taxon>
        <taxon>Entelegynae</taxon>
        <taxon>Araneoidea</taxon>
        <taxon>Nephilidae</taxon>
        <taxon>Trichonephila</taxon>
        <taxon>Trichonephila inaurata</taxon>
    </lineage>
</organism>
<dbReference type="AlphaFoldDB" id="A0A8X7CK79"/>
<protein>
    <submittedName>
        <fullName evidence="1">Uncharacterized protein</fullName>
    </submittedName>
</protein>